<reference evidence="8" key="1">
    <citation type="submission" date="2022-12" db="EMBL/GenBank/DDBJ databases">
        <authorList>
            <person name="Webb A."/>
        </authorList>
    </citation>
    <scope>NUCLEOTIDE SEQUENCE</scope>
    <source>
        <strain evidence="8">Hp1</strain>
    </source>
</reference>
<dbReference type="InterPro" id="IPR036318">
    <property type="entry name" value="FAD-bd_PCMH-like_sf"/>
</dbReference>
<dbReference type="InterPro" id="IPR016169">
    <property type="entry name" value="FAD-bd_PCMH_sub2"/>
</dbReference>
<feature type="chain" id="PRO_5043852479" description="FAD-binding PCMH-type domain-containing protein" evidence="6">
    <location>
        <begin position="24"/>
        <end position="531"/>
    </location>
</feature>
<dbReference type="InterPro" id="IPR016167">
    <property type="entry name" value="FAD-bd_PCMH_sub1"/>
</dbReference>
<evidence type="ECO:0000256" key="1">
    <source>
        <dbReference type="ARBA" id="ARBA00001974"/>
    </source>
</evidence>
<organism evidence="8 9">
    <name type="scientific">Hyaloperonospora brassicae</name>
    <name type="common">Brassica downy mildew</name>
    <name type="synonym">Peronospora brassicae</name>
    <dbReference type="NCBI Taxonomy" id="162125"/>
    <lineage>
        <taxon>Eukaryota</taxon>
        <taxon>Sar</taxon>
        <taxon>Stramenopiles</taxon>
        <taxon>Oomycota</taxon>
        <taxon>Peronosporomycetes</taxon>
        <taxon>Peronosporales</taxon>
        <taxon>Peronosporaceae</taxon>
        <taxon>Hyaloperonospora</taxon>
    </lineage>
</organism>
<dbReference type="PANTHER" id="PTHR42973">
    <property type="entry name" value="BINDING OXIDOREDUCTASE, PUTATIVE (AFU_ORTHOLOGUE AFUA_1G17690)-RELATED"/>
    <property type="match status" value="1"/>
</dbReference>
<dbReference type="InterPro" id="IPR006094">
    <property type="entry name" value="Oxid_FAD_bind_N"/>
</dbReference>
<accession>A0AAV0TP60</accession>
<name>A0AAV0TP60_HYABA</name>
<feature type="domain" description="FAD-binding PCMH-type" evidence="7">
    <location>
        <begin position="92"/>
        <end position="270"/>
    </location>
</feature>
<comment type="similarity">
    <text evidence="2">Belongs to the oxygen-dependent FAD-linked oxidoreductase family.</text>
</comment>
<dbReference type="InterPro" id="IPR012951">
    <property type="entry name" value="BBE"/>
</dbReference>
<dbReference type="EMBL" id="CANTFL010000538">
    <property type="protein sequence ID" value="CAI5724004.1"/>
    <property type="molecule type" value="Genomic_DNA"/>
</dbReference>
<feature type="signal peptide" evidence="6">
    <location>
        <begin position="1"/>
        <end position="23"/>
    </location>
</feature>
<proteinExistence type="inferred from homology"/>
<dbReference type="PANTHER" id="PTHR42973:SF39">
    <property type="entry name" value="FAD-BINDING PCMH-TYPE DOMAIN-CONTAINING PROTEIN"/>
    <property type="match status" value="1"/>
</dbReference>
<keyword evidence="6" id="KW-0732">Signal</keyword>
<dbReference type="Proteomes" id="UP001162031">
    <property type="component" value="Unassembled WGS sequence"/>
</dbReference>
<keyword evidence="3" id="KW-0285">Flavoprotein</keyword>
<comment type="cofactor">
    <cofactor evidence="1">
        <name>FAD</name>
        <dbReference type="ChEBI" id="CHEBI:57692"/>
    </cofactor>
</comment>
<dbReference type="GO" id="GO:0016491">
    <property type="term" value="F:oxidoreductase activity"/>
    <property type="evidence" value="ECO:0007669"/>
    <property type="project" value="UniProtKB-KW"/>
</dbReference>
<protein>
    <recommendedName>
        <fullName evidence="7">FAD-binding PCMH-type domain-containing protein</fullName>
    </recommendedName>
</protein>
<dbReference type="Pfam" id="PF01565">
    <property type="entry name" value="FAD_binding_4"/>
    <property type="match status" value="1"/>
</dbReference>
<evidence type="ECO:0000313" key="8">
    <source>
        <dbReference type="EMBL" id="CAI5724004.1"/>
    </source>
</evidence>
<dbReference type="SUPFAM" id="SSF56176">
    <property type="entry name" value="FAD-binding/transporter-associated domain-like"/>
    <property type="match status" value="1"/>
</dbReference>
<dbReference type="AlphaFoldDB" id="A0AAV0TP60"/>
<dbReference type="Pfam" id="PF08031">
    <property type="entry name" value="BBE"/>
    <property type="match status" value="1"/>
</dbReference>
<evidence type="ECO:0000259" key="7">
    <source>
        <dbReference type="PROSITE" id="PS51387"/>
    </source>
</evidence>
<dbReference type="InterPro" id="IPR050416">
    <property type="entry name" value="FAD-linked_Oxidoreductase"/>
</dbReference>
<evidence type="ECO:0000256" key="4">
    <source>
        <dbReference type="ARBA" id="ARBA00022827"/>
    </source>
</evidence>
<evidence type="ECO:0000256" key="2">
    <source>
        <dbReference type="ARBA" id="ARBA00005466"/>
    </source>
</evidence>
<evidence type="ECO:0000256" key="5">
    <source>
        <dbReference type="ARBA" id="ARBA00023002"/>
    </source>
</evidence>
<dbReference type="Gene3D" id="3.30.465.10">
    <property type="match status" value="1"/>
</dbReference>
<comment type="caution">
    <text evidence="8">The sequence shown here is derived from an EMBL/GenBank/DDBJ whole genome shotgun (WGS) entry which is preliminary data.</text>
</comment>
<keyword evidence="4" id="KW-0274">FAD</keyword>
<keyword evidence="9" id="KW-1185">Reference proteome</keyword>
<dbReference type="PROSITE" id="PS51387">
    <property type="entry name" value="FAD_PCMH"/>
    <property type="match status" value="1"/>
</dbReference>
<dbReference type="Gene3D" id="3.30.43.10">
    <property type="entry name" value="Uridine Diphospho-n-acetylenolpyruvylglucosamine Reductase, domain 2"/>
    <property type="match status" value="1"/>
</dbReference>
<dbReference type="InterPro" id="IPR016166">
    <property type="entry name" value="FAD-bd_PCMH"/>
</dbReference>
<evidence type="ECO:0000256" key="6">
    <source>
        <dbReference type="SAM" id="SignalP"/>
    </source>
</evidence>
<keyword evidence="5" id="KW-0560">Oxidoreductase</keyword>
<evidence type="ECO:0000256" key="3">
    <source>
        <dbReference type="ARBA" id="ARBA00022630"/>
    </source>
</evidence>
<dbReference type="GO" id="GO:0071949">
    <property type="term" value="F:FAD binding"/>
    <property type="evidence" value="ECO:0007669"/>
    <property type="project" value="InterPro"/>
</dbReference>
<dbReference type="Gene3D" id="3.40.462.20">
    <property type="match status" value="1"/>
</dbReference>
<gene>
    <name evidence="8" type="ORF">HBR001_LOCUS3253</name>
</gene>
<evidence type="ECO:0000313" key="9">
    <source>
        <dbReference type="Proteomes" id="UP001162031"/>
    </source>
</evidence>
<sequence>MVALISRTLSLVSAAVTISSALAMAPPSKTPFAANVAQTTTVNSTARLQAFEYCMDSSAPDKTKDSVTTNVNLFVEQSPLYEDFATGPKARIARRPLGVYLAQSEADVVRAVKCSVSNGLAPVPRSGGHSYEVLSSMDGSLVIDMADMVQVAIVAENPLEHSALVTVQTGARLGWIHTELDRLGGGYSLVAGTCPTVGIGGHVSGGGYGMISRHFGLAADHTVAMRVVLYDGSVVTASATEHPDLFWALRGGGAGSFGIVTLFTLKAYALPQVSVFNIHFDTSARAQVLRAWMDFFPTADSRVTTQLNFERQGARLTGHFLGTKAELDALLDASGLLTLSGLTAQERLSNCSQLAIKAFAWKSTCDDLSSLNVPRHLTVADKDYGKIKAGYATAVLDDAGVQTVIEWADRLPSSAPSVLIQFQAYGGVFATQANDMTPWAHRNAVWSVQVVVGAKKGESEDSASYQWIRGMLGALGKYLDGGNYQNYCDLDLGAEFGTRYWGAANFAQLRQIKARYDPLNVFHSAQSVPLP</sequence>